<keyword evidence="2" id="KW-1003">Cell membrane</keyword>
<name>F5RI86_METUF</name>
<comment type="similarity">
    <text evidence="8">Belongs to the exbB/tolQ family.</text>
</comment>
<evidence type="ECO:0000256" key="4">
    <source>
        <dbReference type="ARBA" id="ARBA00022729"/>
    </source>
</evidence>
<dbReference type="eggNOG" id="COG0811">
    <property type="taxonomic scope" value="Bacteria"/>
</dbReference>
<feature type="signal peptide" evidence="10">
    <location>
        <begin position="1"/>
        <end position="20"/>
    </location>
</feature>
<evidence type="ECO:0000256" key="1">
    <source>
        <dbReference type="ARBA" id="ARBA00004651"/>
    </source>
</evidence>
<evidence type="ECO:0000256" key="7">
    <source>
        <dbReference type="ARBA" id="ARBA00023157"/>
    </source>
</evidence>
<dbReference type="EMBL" id="AFHG01000059">
    <property type="protein sequence ID" value="EGK70068.1"/>
    <property type="molecule type" value="Genomic_DNA"/>
</dbReference>
<protein>
    <submittedName>
        <fullName evidence="12">MotA/TolQ/ExbB proton channel</fullName>
    </submittedName>
</protein>
<evidence type="ECO:0000259" key="11">
    <source>
        <dbReference type="SMART" id="SM00560"/>
    </source>
</evidence>
<feature type="transmembrane region" description="Helical" evidence="9">
    <location>
        <begin position="352"/>
        <end position="376"/>
    </location>
</feature>
<dbReference type="SMART" id="SM00560">
    <property type="entry name" value="LamGL"/>
    <property type="match status" value="1"/>
</dbReference>
<dbReference type="PANTHER" id="PTHR30625">
    <property type="entry name" value="PROTEIN TOLQ"/>
    <property type="match status" value="1"/>
</dbReference>
<keyword evidence="13" id="KW-1185">Reference proteome</keyword>
<dbReference type="SUPFAM" id="SSF49899">
    <property type="entry name" value="Concanavalin A-like lectins/glucanases"/>
    <property type="match status" value="1"/>
</dbReference>
<comment type="caution">
    <text evidence="12">The sequence shown here is derived from an EMBL/GenBank/DDBJ whole genome shotgun (WGS) entry which is preliminary data.</text>
</comment>
<dbReference type="OrthoDB" id="175881at2"/>
<dbReference type="InterPro" id="IPR013320">
    <property type="entry name" value="ConA-like_dom_sf"/>
</dbReference>
<comment type="subcellular location">
    <subcellularLocation>
        <location evidence="1">Cell membrane</location>
        <topology evidence="1">Multi-pass membrane protein</topology>
    </subcellularLocation>
    <subcellularLocation>
        <location evidence="8">Membrane</location>
        <topology evidence="8">Multi-pass membrane protein</topology>
    </subcellularLocation>
</comment>
<evidence type="ECO:0000256" key="9">
    <source>
        <dbReference type="SAM" id="Phobius"/>
    </source>
</evidence>
<dbReference type="AlphaFoldDB" id="F5RI86"/>
<dbReference type="Pfam" id="PF10102">
    <property type="entry name" value="DUF2341"/>
    <property type="match status" value="1"/>
</dbReference>
<feature type="transmembrane region" description="Helical" evidence="9">
    <location>
        <begin position="463"/>
        <end position="496"/>
    </location>
</feature>
<keyword evidence="3 9" id="KW-0812">Transmembrane</keyword>
<keyword evidence="6 9" id="KW-0472">Membrane</keyword>
<evidence type="ECO:0000256" key="6">
    <source>
        <dbReference type="ARBA" id="ARBA00023136"/>
    </source>
</evidence>
<evidence type="ECO:0000256" key="10">
    <source>
        <dbReference type="SAM" id="SignalP"/>
    </source>
</evidence>
<gene>
    <name evidence="12" type="ORF">METUNv1_04036</name>
</gene>
<dbReference type="InterPro" id="IPR050790">
    <property type="entry name" value="ExbB/TolQ_transport"/>
</dbReference>
<dbReference type="STRING" id="1000565.METUNv1_04036"/>
<feature type="chain" id="PRO_5003327262" evidence="10">
    <location>
        <begin position="21"/>
        <end position="559"/>
    </location>
</feature>
<dbReference type="InterPro" id="IPR002898">
    <property type="entry name" value="MotA_ExbB_proton_chnl"/>
</dbReference>
<dbReference type="GO" id="GO:0017038">
    <property type="term" value="P:protein import"/>
    <property type="evidence" value="ECO:0007669"/>
    <property type="project" value="TreeGrafter"/>
</dbReference>
<proteinExistence type="inferred from homology"/>
<dbReference type="GO" id="GO:0005886">
    <property type="term" value="C:plasma membrane"/>
    <property type="evidence" value="ECO:0007669"/>
    <property type="project" value="UniProtKB-SubCell"/>
</dbReference>
<evidence type="ECO:0000256" key="8">
    <source>
        <dbReference type="RuleBase" id="RU004057"/>
    </source>
</evidence>
<feature type="domain" description="LamG-like jellyroll fold" evidence="11">
    <location>
        <begin position="198"/>
        <end position="308"/>
    </location>
</feature>
<organism evidence="12 13">
    <name type="scientific">Methyloversatilis universalis (strain ATCC BAA-1314 / DSM 25237 / JCM 13912 / CCUG 52030 / FAM5)</name>
    <dbReference type="NCBI Taxonomy" id="1000565"/>
    <lineage>
        <taxon>Bacteria</taxon>
        <taxon>Pseudomonadati</taxon>
        <taxon>Pseudomonadota</taxon>
        <taxon>Betaproteobacteria</taxon>
        <taxon>Nitrosomonadales</taxon>
        <taxon>Sterolibacteriaceae</taxon>
        <taxon>Methyloversatilis</taxon>
    </lineage>
</organism>
<accession>F5RI86</accession>
<dbReference type="RefSeq" id="WP_008064889.1">
    <property type="nucleotide sequence ID" value="NZ_AFHG01000059.1"/>
</dbReference>
<evidence type="ECO:0000256" key="2">
    <source>
        <dbReference type="ARBA" id="ARBA00022475"/>
    </source>
</evidence>
<keyword evidence="4 10" id="KW-0732">Signal</keyword>
<dbReference type="Pfam" id="PF13385">
    <property type="entry name" value="Laminin_G_3"/>
    <property type="match status" value="1"/>
</dbReference>
<dbReference type="PANTHER" id="PTHR30625:SF3">
    <property type="entry name" value="TOL-PAL SYSTEM PROTEIN TOLQ"/>
    <property type="match status" value="1"/>
</dbReference>
<feature type="transmembrane region" description="Helical" evidence="9">
    <location>
        <begin position="502"/>
        <end position="526"/>
    </location>
</feature>
<keyword evidence="7" id="KW-1015">Disulfide bond</keyword>
<dbReference type="Proteomes" id="UP000005019">
    <property type="component" value="Unassembled WGS sequence"/>
</dbReference>
<reference evidence="12 13" key="1">
    <citation type="journal article" date="2011" name="J. Bacteriol.">
        <title>Genome sequence of Methyloversatilis universalis FAM5T, a methylotrophic representative of the order Rhodocyclales.</title>
        <authorList>
            <person name="Kittichotirat W."/>
            <person name="Good N.M."/>
            <person name="Hall R."/>
            <person name="Bringel F."/>
            <person name="Lajus A."/>
            <person name="Medigue C."/>
            <person name="Smalley N.E."/>
            <person name="Beck D."/>
            <person name="Bumgarner R."/>
            <person name="Vuilleumier S."/>
            <person name="Kalyuzhnaya M.G."/>
        </authorList>
    </citation>
    <scope>NUCLEOTIDE SEQUENCE [LARGE SCALE GENOMIC DNA]</scope>
    <source>
        <strain evidence="13">ATCC BAA-1314 / JCM 13912 / FAM5</strain>
    </source>
</reference>
<dbReference type="Pfam" id="PF01618">
    <property type="entry name" value="MotA_ExbB"/>
    <property type="match status" value="1"/>
</dbReference>
<keyword evidence="5 9" id="KW-1133">Transmembrane helix</keyword>
<evidence type="ECO:0000313" key="12">
    <source>
        <dbReference type="EMBL" id="EGK70068.1"/>
    </source>
</evidence>
<keyword evidence="8" id="KW-0653">Protein transport</keyword>
<sequence length="559" mass="57745">MKKIIALGALAALAPSFANAWWDEAWTARRTVTLDTSATGVAIAAPQSSVPVAVRLHSGNFDFTAAKEDGSDLRFVAGDDKTVLKHHVERYDSLNELAVVWVQVPLVAPGQERTTVYAYFGNAAAGGAQDSKASYDASTVGVWHFAEPAPLADASASALSATGSGNIQKAALLGDAAIFAGSPLRVPASPALATTAGGAWTMSAWVKPAGAQQATLYAQGALTVKVDGSAFALDVAGTRVAGGTLKAGAWQHVAATVGGGKATLYVDGQPVGSADAALPAVQAEVVIGDAYNGELDELQLANTVRSADWIRLAAVGQGADSPFVSVREDAAGGEEGGHNYFGILIDNLTVDAWVVIVILAVMFVISCWVMIAKALLVGRIDGDNRAFLQRFRSASNDFLKLDQGASHKSSSLFRLYGAGLREIRKRFDAQGEAAGLTGASMDAIKASIDADLVRESHKLNAQMVLLTIAISGGPFLGLLGTVVGVMITFAAIAAAGDVNVNAIAPGIAAALLATVAGLAVAIPALFGYNYLAARIKNISADMQIFVDEFITRVAEVHGR</sequence>
<dbReference type="InterPro" id="IPR018765">
    <property type="entry name" value="DUF2341"/>
</dbReference>
<dbReference type="Gene3D" id="2.60.120.200">
    <property type="match status" value="1"/>
</dbReference>
<evidence type="ECO:0000256" key="5">
    <source>
        <dbReference type="ARBA" id="ARBA00022989"/>
    </source>
</evidence>
<evidence type="ECO:0000313" key="13">
    <source>
        <dbReference type="Proteomes" id="UP000005019"/>
    </source>
</evidence>
<evidence type="ECO:0000256" key="3">
    <source>
        <dbReference type="ARBA" id="ARBA00022692"/>
    </source>
</evidence>
<keyword evidence="8" id="KW-0813">Transport</keyword>
<dbReference type="InterPro" id="IPR006558">
    <property type="entry name" value="LamG-like"/>
</dbReference>